<organism evidence="3 4">
    <name type="scientific">Apilactobacillus ozensis DSM 23829 = JCM 17196</name>
    <dbReference type="NCBI Taxonomy" id="1423781"/>
    <lineage>
        <taxon>Bacteria</taxon>
        <taxon>Bacillati</taxon>
        <taxon>Bacillota</taxon>
        <taxon>Bacilli</taxon>
        <taxon>Lactobacillales</taxon>
        <taxon>Lactobacillaceae</taxon>
        <taxon>Apilactobacillus</taxon>
    </lineage>
</organism>
<keyword evidence="1" id="KW-0378">Hydrolase</keyword>
<dbReference type="Pfam" id="PF00149">
    <property type="entry name" value="Metallophos"/>
    <property type="match status" value="1"/>
</dbReference>
<dbReference type="InterPro" id="IPR014576">
    <property type="entry name" value="Pesterase_YhaO"/>
</dbReference>
<dbReference type="Proteomes" id="UP000052012">
    <property type="component" value="Unassembled WGS sequence"/>
</dbReference>
<dbReference type="OrthoDB" id="9773856at2"/>
<dbReference type="Gene3D" id="3.60.21.10">
    <property type="match status" value="1"/>
</dbReference>
<dbReference type="AlphaFoldDB" id="A0A0R2AQ59"/>
<dbReference type="CDD" id="cd00840">
    <property type="entry name" value="MPP_Mre11_N"/>
    <property type="match status" value="1"/>
</dbReference>
<dbReference type="PANTHER" id="PTHR30337:SF7">
    <property type="entry name" value="PHOSPHOESTERASE"/>
    <property type="match status" value="1"/>
</dbReference>
<protein>
    <submittedName>
        <fullName evidence="3">Metallophosphoesterase</fullName>
    </submittedName>
</protein>
<evidence type="ECO:0000313" key="3">
    <source>
        <dbReference type="EMBL" id="KRM67908.1"/>
    </source>
</evidence>
<evidence type="ECO:0000259" key="2">
    <source>
        <dbReference type="Pfam" id="PF00149"/>
    </source>
</evidence>
<dbReference type="InterPro" id="IPR004843">
    <property type="entry name" value="Calcineurin-like_PHP"/>
</dbReference>
<gene>
    <name evidence="3" type="ORF">FD06_GL000360</name>
</gene>
<evidence type="ECO:0000313" key="4">
    <source>
        <dbReference type="Proteomes" id="UP000052012"/>
    </source>
</evidence>
<dbReference type="InterPro" id="IPR050535">
    <property type="entry name" value="DNA_Repair-Maintenance_Comp"/>
</dbReference>
<dbReference type="GO" id="GO:0016787">
    <property type="term" value="F:hydrolase activity"/>
    <property type="evidence" value="ECO:0007669"/>
    <property type="project" value="UniProtKB-KW"/>
</dbReference>
<comment type="caution">
    <text evidence="3">The sequence shown here is derived from an EMBL/GenBank/DDBJ whole genome shotgun (WGS) entry which is preliminary data.</text>
</comment>
<dbReference type="STRING" id="1423781.FD06_GL000360"/>
<dbReference type="PATRIC" id="fig|1423781.4.peg.370"/>
<evidence type="ECO:0000256" key="1">
    <source>
        <dbReference type="ARBA" id="ARBA00022801"/>
    </source>
</evidence>
<dbReference type="PIRSF" id="PIRSF033091">
    <property type="entry name" value="Pesterase_YhaO"/>
    <property type="match status" value="1"/>
</dbReference>
<dbReference type="InterPro" id="IPR041796">
    <property type="entry name" value="Mre11_N"/>
</dbReference>
<dbReference type="PANTHER" id="PTHR30337">
    <property type="entry name" value="COMPONENT OF ATP-DEPENDENT DSDNA EXONUCLEASE"/>
    <property type="match status" value="1"/>
</dbReference>
<dbReference type="EMBL" id="AYYQ01000034">
    <property type="protein sequence ID" value="KRM67908.1"/>
    <property type="molecule type" value="Genomic_DNA"/>
</dbReference>
<reference evidence="3 4" key="1">
    <citation type="journal article" date="2015" name="Genome Announc.">
        <title>Expanding the biotechnology potential of lactobacilli through comparative genomics of 213 strains and associated genera.</title>
        <authorList>
            <person name="Sun Z."/>
            <person name="Harris H.M."/>
            <person name="McCann A."/>
            <person name="Guo C."/>
            <person name="Argimon S."/>
            <person name="Zhang W."/>
            <person name="Yang X."/>
            <person name="Jeffery I.B."/>
            <person name="Cooney J.C."/>
            <person name="Kagawa T.F."/>
            <person name="Liu W."/>
            <person name="Song Y."/>
            <person name="Salvetti E."/>
            <person name="Wrobel A."/>
            <person name="Rasinkangas P."/>
            <person name="Parkhill J."/>
            <person name="Rea M.C."/>
            <person name="O'Sullivan O."/>
            <person name="Ritari J."/>
            <person name="Douillard F.P."/>
            <person name="Paul Ross R."/>
            <person name="Yang R."/>
            <person name="Briner A.E."/>
            <person name="Felis G.E."/>
            <person name="de Vos W.M."/>
            <person name="Barrangou R."/>
            <person name="Klaenhammer T.R."/>
            <person name="Caufield P.W."/>
            <person name="Cui Y."/>
            <person name="Zhang H."/>
            <person name="O'Toole P.W."/>
        </authorList>
    </citation>
    <scope>NUCLEOTIDE SEQUENCE [LARGE SCALE GENOMIC DNA]</scope>
    <source>
        <strain evidence="3 4">DSM 23829</strain>
    </source>
</reference>
<dbReference type="InterPro" id="IPR029052">
    <property type="entry name" value="Metallo-depent_PP-like"/>
</dbReference>
<accession>A0A0R2AQ59</accession>
<sequence>MKFIHTADLHLESPFRGILGDDFPSNLKKMILNSTFNAFTNLVNDAISKKVDFILIVGDIFDIENPTPKAKLFLQEKFQQLNEANISVFMSYGNHDYHANDLGIYPKNVYVFPEQVTNKIINIDNKTIGICGFSYTNKWISEKKINEYPIKKNIDYQIGTFHGEQGNESNYASFMIDDLLAKHYDYWALGHIHKRQQLNVEPPVWYSGNIQGRHKNENGDKGYLFVDTDNDSKAKFISTSVIDWNSMDLKVDDLSELQIKNLIIDTISKQQFSKTNLLEINLYCNQIDEMSSDDLLEIVQDAIYSIYTDLNAWVYNINLKSIQNSFNLIGDKYWKLTESKVFNNENILNTADSLFKYPFINDHFSKNESIEDLNQSAKNILMGENMKGDE</sequence>
<dbReference type="RefSeq" id="WP_056966563.1">
    <property type="nucleotide sequence ID" value="NZ_AYYQ01000034.1"/>
</dbReference>
<dbReference type="SUPFAM" id="SSF56300">
    <property type="entry name" value="Metallo-dependent phosphatases"/>
    <property type="match status" value="1"/>
</dbReference>
<proteinExistence type="predicted"/>
<name>A0A0R2AQ59_9LACO</name>
<keyword evidence="4" id="KW-1185">Reference proteome</keyword>
<feature type="domain" description="Calcineurin-like phosphoesterase" evidence="2">
    <location>
        <begin position="1"/>
        <end position="194"/>
    </location>
</feature>